<feature type="region of interest" description="Disordered" evidence="1">
    <location>
        <begin position="671"/>
        <end position="720"/>
    </location>
</feature>
<dbReference type="EMBL" id="JAUBYV010000004">
    <property type="protein sequence ID" value="KAK2627369.1"/>
    <property type="molecule type" value="Genomic_DNA"/>
</dbReference>
<comment type="caution">
    <text evidence="2">The sequence shown here is derived from an EMBL/GenBank/DDBJ whole genome shotgun (WGS) entry which is preliminary data.</text>
</comment>
<sequence>MDLSDAEPVSDFEDTAIEDRDIMKKSRQALGLARNYVPYWTSSDAFREYFQNWMDGMIQAHKLTRDSIKIVTKDSNDEWVATAHQSRSGVMIGFILFLKKKGCLELCNFKSQLPRKALDIGVSSKRTSENLAGTHGEGFKVASLVMVRKGYQVRYESSKFYWSFQFGGRDKRHLYCSLTPMKDSVIEKRMLAESARILAKKPRQLISNVWEDVSVKIGKVYSTKGTQIETAKFMEWIKVSFELNRPIDCIKAPDGDLVLNQKFGGRIYLKGLYIGGSITSKNLRFGYNLGYGNVNRDRARLIGADQEATILAKIWGHAILTGQEKYVTKYTKMLLEDDAKQWADVNLAQDNISKSVAEKIWKHLLTCNPLGEVFYYNSPKQEDEDVRVIKTELKMRPVSVPNGLWKLLVQHGLAQTPKEYCHRLMECAPVSKLEDSTYIAGVKRALASALALDTRTENLTVIFKDNSKAEIDLLILGSELLINDKWLDYNKTHKNGTCFLWEYGMKEPEFPCDHTISRLYGIIISKISTTPLLDRSTLESESSLREMLNENLRQMPRMIHIRQGKSTGQLEIVWTGLESKMVWRIYGVEMMCRITLHLERTCKDRKADLLFRSANTNTNKFDCEDEHGTSDCGCLYKIVSLGRESVVFDRLDSGEEYFPMVSLDRDQAFFGVPPKPVRPPSQNSKNIGPSGKDYEHVKSVTNSDNEAEKSQEYSLEAAPTPKEELQADANNGDGKSSDSVNVGKIAPRYTHEQSQENPGLEAAPPSTAEHVSPRIHAVEPKSYLRVLQQQAAASDQELYLAKKKLAKTLAALEERDFELRQAKAKSEAKIQGLSSMVEDLRGEIHQMHETEAERAQKMKEDASRIENLQFQILKLYDYPVQQNHGAQRSLEDIQETKKVSENSAVQLEQPKHDQRDAEAAGLLRIENRSLRRSNESLQTEIKQVREDHGSMAGTLKNLSDMMQGVLNLTTQEQMASMLQGIQGLIKGTITLSTRMASAERQVAEVKRGREDDNDATPPTRHPKKNRTAAIIKHEYAIDLSD</sequence>
<accession>A0AAD9T2H3</accession>
<evidence type="ECO:0000313" key="3">
    <source>
        <dbReference type="Proteomes" id="UP001285354"/>
    </source>
</evidence>
<dbReference type="AlphaFoldDB" id="A0AAD9T2H3"/>
<gene>
    <name evidence="2" type="ORF">QTJ16_003335</name>
</gene>
<evidence type="ECO:0000313" key="2">
    <source>
        <dbReference type="EMBL" id="KAK2627369.1"/>
    </source>
</evidence>
<keyword evidence="3" id="KW-1185">Reference proteome</keyword>
<proteinExistence type="predicted"/>
<evidence type="ECO:0000256" key="1">
    <source>
        <dbReference type="SAM" id="MobiDB-lite"/>
    </source>
</evidence>
<protein>
    <submittedName>
        <fullName evidence="2">Uncharacterized protein</fullName>
    </submittedName>
</protein>
<feature type="region of interest" description="Disordered" evidence="1">
    <location>
        <begin position="1003"/>
        <end position="1025"/>
    </location>
</feature>
<reference evidence="2" key="1">
    <citation type="submission" date="2023-06" db="EMBL/GenBank/DDBJ databases">
        <title>Draft genome of Marssonina rosae.</title>
        <authorList>
            <person name="Cheng Q."/>
        </authorList>
    </citation>
    <scope>NUCLEOTIDE SEQUENCE</scope>
    <source>
        <strain evidence="2">R4</strain>
    </source>
</reference>
<organism evidence="2 3">
    <name type="scientific">Diplocarpon rosae</name>
    <dbReference type="NCBI Taxonomy" id="946125"/>
    <lineage>
        <taxon>Eukaryota</taxon>
        <taxon>Fungi</taxon>
        <taxon>Dikarya</taxon>
        <taxon>Ascomycota</taxon>
        <taxon>Pezizomycotina</taxon>
        <taxon>Leotiomycetes</taxon>
        <taxon>Helotiales</taxon>
        <taxon>Drepanopezizaceae</taxon>
        <taxon>Diplocarpon</taxon>
    </lineage>
</organism>
<name>A0AAD9T2H3_9HELO</name>
<feature type="region of interest" description="Disordered" evidence="1">
    <location>
        <begin position="748"/>
        <end position="771"/>
    </location>
</feature>
<dbReference type="Proteomes" id="UP001285354">
    <property type="component" value="Unassembled WGS sequence"/>
</dbReference>